<name>A0A7K1HBP7_9BACT</name>
<dbReference type="RefSeq" id="WP_129942971.1">
    <property type="nucleotide sequence ID" value="NZ_RCYQ01000002.1"/>
</dbReference>
<organism evidence="1 2">
    <name type="scientific">Parabacteroides merdae</name>
    <dbReference type="NCBI Taxonomy" id="46503"/>
    <lineage>
        <taxon>Bacteria</taxon>
        <taxon>Pseudomonadati</taxon>
        <taxon>Bacteroidota</taxon>
        <taxon>Bacteroidia</taxon>
        <taxon>Bacteroidales</taxon>
        <taxon>Tannerellaceae</taxon>
        <taxon>Parabacteroides</taxon>
    </lineage>
</organism>
<dbReference type="EMBL" id="WNCR01000002">
    <property type="protein sequence ID" value="MTU28516.1"/>
    <property type="molecule type" value="Genomic_DNA"/>
</dbReference>
<sequence length="366" mass="44180">MENIDFVYLDGLHRPYNMPLKSIVWVCRFVKYMEDHSISILPSHFYGEFFRYHLHEVVKRHEIDEDKYKGMVSISKAKIVLNWLQDKANIEELESAISKILNKRKNKEERIVYSTYKNTSYYITLAKKMRYLNSYYKLEPDAYDLLTANKRFYSLSSTEKDNIFLHIILHDADVFLPLLLSLPFKRKALNDIEDFHLIYLEKHCNVNYFNYVKKSQSANYDKVRLAWIEELNVVDSYWKIRKHYRCILETFKYKDKYFYHKENMSAFLEQYIKKTMKYLSFYSIIESEYMNLIDIGKHDLGFVNLYDLKSKFKLSFSSFEDMINSYYREYGKLKLILFSNIVSSIDARRRFIVNGNPVIKIRIINK</sequence>
<protein>
    <submittedName>
        <fullName evidence="1">Uncharacterized protein</fullName>
    </submittedName>
</protein>
<reference evidence="1 2" key="1">
    <citation type="journal article" date="2019" name="Nat. Med.">
        <title>A library of human gut bacterial isolates paired with longitudinal multiomics data enables mechanistic microbiome research.</title>
        <authorList>
            <person name="Poyet M."/>
            <person name="Groussin M."/>
            <person name="Gibbons S.M."/>
            <person name="Avila-Pacheco J."/>
            <person name="Jiang X."/>
            <person name="Kearney S.M."/>
            <person name="Perrotta A.R."/>
            <person name="Berdy B."/>
            <person name="Zhao S."/>
            <person name="Lieberman T.D."/>
            <person name="Swanson P.K."/>
            <person name="Smith M."/>
            <person name="Roesemann S."/>
            <person name="Alexander J.E."/>
            <person name="Rich S.A."/>
            <person name="Livny J."/>
            <person name="Vlamakis H."/>
            <person name="Clish C."/>
            <person name="Bullock K."/>
            <person name="Deik A."/>
            <person name="Scott J."/>
            <person name="Pierce K.A."/>
            <person name="Xavier R.J."/>
            <person name="Alm E.J."/>
        </authorList>
    </citation>
    <scope>NUCLEOTIDE SEQUENCE [LARGE SCALE GENOMIC DNA]</scope>
    <source>
        <strain evidence="1 2">BIOML-A25</strain>
    </source>
</reference>
<evidence type="ECO:0000313" key="1">
    <source>
        <dbReference type="EMBL" id="MTU28516.1"/>
    </source>
</evidence>
<evidence type="ECO:0000313" key="2">
    <source>
        <dbReference type="Proteomes" id="UP000437446"/>
    </source>
</evidence>
<comment type="caution">
    <text evidence="1">The sequence shown here is derived from an EMBL/GenBank/DDBJ whole genome shotgun (WGS) entry which is preliminary data.</text>
</comment>
<dbReference type="Proteomes" id="UP000437446">
    <property type="component" value="Unassembled WGS sequence"/>
</dbReference>
<proteinExistence type="predicted"/>
<dbReference type="AlphaFoldDB" id="A0A7K1HBP7"/>
<accession>A0A7K1HBP7</accession>
<gene>
    <name evidence="1" type="ORF">GMD66_04655</name>
</gene>